<dbReference type="Gene3D" id="1.10.238.220">
    <property type="match status" value="1"/>
</dbReference>
<evidence type="ECO:0000256" key="6">
    <source>
        <dbReference type="ARBA" id="ARBA00022737"/>
    </source>
</evidence>
<dbReference type="PANTHER" id="PTHR12085">
    <property type="entry name" value="SERINE/THREONINE-PROTEIN PHOSPHATASE 2A REGULATORY SUBUNIT B'' SUBUNIT GAMMA"/>
    <property type="match status" value="1"/>
</dbReference>
<dbReference type="Pfam" id="PF17958">
    <property type="entry name" value="EF-hand_13"/>
    <property type="match status" value="1"/>
</dbReference>
<keyword evidence="6" id="KW-0677">Repeat</keyword>
<organism evidence="9 10">
    <name type="scientific">Tegillarca granosa</name>
    <name type="common">Malaysian cockle</name>
    <name type="synonym">Anadara granosa</name>
    <dbReference type="NCBI Taxonomy" id="220873"/>
    <lineage>
        <taxon>Eukaryota</taxon>
        <taxon>Metazoa</taxon>
        <taxon>Spiralia</taxon>
        <taxon>Lophotrochozoa</taxon>
        <taxon>Mollusca</taxon>
        <taxon>Bivalvia</taxon>
        <taxon>Autobranchia</taxon>
        <taxon>Pteriomorphia</taxon>
        <taxon>Arcoida</taxon>
        <taxon>Arcoidea</taxon>
        <taxon>Arcidae</taxon>
        <taxon>Tegillarca</taxon>
    </lineage>
</organism>
<evidence type="ECO:0000256" key="4">
    <source>
        <dbReference type="ARBA" id="ARBA00022490"/>
    </source>
</evidence>
<gene>
    <name evidence="9" type="ORF">KUTeg_013734</name>
</gene>
<dbReference type="Gene3D" id="1.10.238.10">
    <property type="entry name" value="EF-hand"/>
    <property type="match status" value="1"/>
</dbReference>
<keyword evidence="5" id="KW-0479">Metal-binding</keyword>
<feature type="domain" description="PP2A regulatory subunit B'' EF-hand" evidence="8">
    <location>
        <begin position="168"/>
        <end position="244"/>
    </location>
</feature>
<protein>
    <recommendedName>
        <fullName evidence="3">Serine/threonine-protein phosphatase 2A regulatory subunit B'' subunit gamma</fullName>
    </recommendedName>
</protein>
<name>A0ABQ9EYE1_TEGGR</name>
<dbReference type="SUPFAM" id="SSF47473">
    <property type="entry name" value="EF-hand"/>
    <property type="match status" value="2"/>
</dbReference>
<evidence type="ECO:0000256" key="2">
    <source>
        <dbReference type="ARBA" id="ARBA00004496"/>
    </source>
</evidence>
<dbReference type="PANTHER" id="PTHR12085:SF3">
    <property type="entry name" value="SERINE_THREONINE-PROTEIN PHOSPHATASE 2A REGULATORY SUBUNIT B'' SUBUNIT GAMMA"/>
    <property type="match status" value="1"/>
</dbReference>
<keyword evidence="10" id="KW-1185">Reference proteome</keyword>
<dbReference type="EMBL" id="JARBDR010000657">
    <property type="protein sequence ID" value="KAJ8308860.1"/>
    <property type="molecule type" value="Genomic_DNA"/>
</dbReference>
<comment type="subcellular location">
    <subcellularLocation>
        <location evidence="2">Cytoplasm</location>
    </subcellularLocation>
    <subcellularLocation>
        <location evidence="1">Nucleus</location>
    </subcellularLocation>
</comment>
<accession>A0ABQ9EYE1</accession>
<evidence type="ECO:0000259" key="8">
    <source>
        <dbReference type="Pfam" id="PF17958"/>
    </source>
</evidence>
<keyword evidence="4" id="KW-0963">Cytoplasm</keyword>
<sequence>MTLTSLEISRGMEWRRSLKKYVERKKKINNDVSEETKNEEKEEFKKFYSYGKGLDPTVKSAPSLYVKLPSEDEPLLLKLREESRLWFLLDQHHTPPIVGEDQMINYEDFLKVGAEAGNKCQQFFKATVFSKLLQTDPYGRISIMQFFNYVMRKVWLHQTRIGLSLYDVAGQGYLKESDLENYILELIPTLPQLNGLEKSFYSFYVCTAVRKFFFFLDPMRTGKIKIQDILACSFLDDLLELRDEDLSKEMQESNWFSAPSALRVYGQYLNLDKDHNGMVQGLLLMYFLIEYSKNVSHMKDYKTYLDFVLALENRREPQALRYLFRILDVQHRGYLNVFSLNFFFRAIQEQMKIHGQEPVSFQDVKDEIFDMVKPKDPLKIRLQDLITSGKGDTVVSILIDLNDFWTYENREYLVPESSEESEI</sequence>
<dbReference type="CDD" id="cd21505">
    <property type="entry name" value="PPP2R3C"/>
    <property type="match status" value="1"/>
</dbReference>
<evidence type="ECO:0000313" key="10">
    <source>
        <dbReference type="Proteomes" id="UP001217089"/>
    </source>
</evidence>
<reference evidence="9 10" key="1">
    <citation type="submission" date="2022-12" db="EMBL/GenBank/DDBJ databases">
        <title>Chromosome-level genome of Tegillarca granosa.</title>
        <authorList>
            <person name="Kim J."/>
        </authorList>
    </citation>
    <scope>NUCLEOTIDE SEQUENCE [LARGE SCALE GENOMIC DNA]</scope>
    <source>
        <strain evidence="9">Teg-2019</strain>
        <tissue evidence="9">Adductor muscle</tissue>
    </source>
</reference>
<evidence type="ECO:0000313" key="9">
    <source>
        <dbReference type="EMBL" id="KAJ8308860.1"/>
    </source>
</evidence>
<evidence type="ECO:0000256" key="5">
    <source>
        <dbReference type="ARBA" id="ARBA00022723"/>
    </source>
</evidence>
<dbReference type="InterPro" id="IPR011992">
    <property type="entry name" value="EF-hand-dom_pair"/>
</dbReference>
<proteinExistence type="predicted"/>
<dbReference type="Proteomes" id="UP001217089">
    <property type="component" value="Unassembled WGS sequence"/>
</dbReference>
<evidence type="ECO:0000256" key="7">
    <source>
        <dbReference type="ARBA" id="ARBA00023242"/>
    </source>
</evidence>
<comment type="caution">
    <text evidence="9">The sequence shown here is derived from an EMBL/GenBank/DDBJ whole genome shotgun (WGS) entry which is preliminary data.</text>
</comment>
<dbReference type="InterPro" id="IPR039865">
    <property type="entry name" value="PPP2R3C"/>
</dbReference>
<dbReference type="InterPro" id="IPR041534">
    <property type="entry name" value="EF-hand_13"/>
</dbReference>
<evidence type="ECO:0000256" key="3">
    <source>
        <dbReference type="ARBA" id="ARBA00022320"/>
    </source>
</evidence>
<keyword evidence="7" id="KW-0539">Nucleus</keyword>
<evidence type="ECO:0000256" key="1">
    <source>
        <dbReference type="ARBA" id="ARBA00004123"/>
    </source>
</evidence>